<sequence length="66" mass="7358">MAAAGGGGTTTIVQFFAQLRTRTWRIRVSSKLRRSMRASLRNLADPGLQQVEAIHEGLFEVNIHHV</sequence>
<organism evidence="1 2">
    <name type="scientific">Dendrobium thyrsiflorum</name>
    <name type="common">Pinecone-like raceme dendrobium</name>
    <name type="synonym">Orchid</name>
    <dbReference type="NCBI Taxonomy" id="117978"/>
    <lineage>
        <taxon>Eukaryota</taxon>
        <taxon>Viridiplantae</taxon>
        <taxon>Streptophyta</taxon>
        <taxon>Embryophyta</taxon>
        <taxon>Tracheophyta</taxon>
        <taxon>Spermatophyta</taxon>
        <taxon>Magnoliopsida</taxon>
        <taxon>Liliopsida</taxon>
        <taxon>Asparagales</taxon>
        <taxon>Orchidaceae</taxon>
        <taxon>Epidendroideae</taxon>
        <taxon>Malaxideae</taxon>
        <taxon>Dendrobiinae</taxon>
        <taxon>Dendrobium</taxon>
    </lineage>
</organism>
<dbReference type="Proteomes" id="UP001552299">
    <property type="component" value="Unassembled WGS sequence"/>
</dbReference>
<comment type="caution">
    <text evidence="1">The sequence shown here is derived from an EMBL/GenBank/DDBJ whole genome shotgun (WGS) entry which is preliminary data.</text>
</comment>
<dbReference type="AlphaFoldDB" id="A0ABD0UWA4"/>
<name>A0ABD0UWA4_DENTH</name>
<reference evidence="1 2" key="1">
    <citation type="journal article" date="2024" name="Plant Biotechnol. J.">
        <title>Dendrobium thyrsiflorum genome and its molecular insights into genes involved in important horticultural traits.</title>
        <authorList>
            <person name="Chen B."/>
            <person name="Wang J.Y."/>
            <person name="Zheng P.J."/>
            <person name="Li K.L."/>
            <person name="Liang Y.M."/>
            <person name="Chen X.F."/>
            <person name="Zhang C."/>
            <person name="Zhao X."/>
            <person name="He X."/>
            <person name="Zhang G.Q."/>
            <person name="Liu Z.J."/>
            <person name="Xu Q."/>
        </authorList>
    </citation>
    <scope>NUCLEOTIDE SEQUENCE [LARGE SCALE GENOMIC DNA]</scope>
    <source>
        <strain evidence="1">GZMU011</strain>
    </source>
</reference>
<gene>
    <name evidence="1" type="ORF">M5K25_015059</name>
</gene>
<evidence type="ECO:0000313" key="2">
    <source>
        <dbReference type="Proteomes" id="UP001552299"/>
    </source>
</evidence>
<evidence type="ECO:0000313" key="1">
    <source>
        <dbReference type="EMBL" id="KAL0914691.1"/>
    </source>
</evidence>
<accession>A0ABD0UWA4</accession>
<proteinExistence type="predicted"/>
<protein>
    <submittedName>
        <fullName evidence="1">Uncharacterized protein</fullName>
    </submittedName>
</protein>
<keyword evidence="2" id="KW-1185">Reference proteome</keyword>
<dbReference type="EMBL" id="JANQDX010000012">
    <property type="protein sequence ID" value="KAL0914691.1"/>
    <property type="molecule type" value="Genomic_DNA"/>
</dbReference>